<evidence type="ECO:0000313" key="8">
    <source>
        <dbReference type="EMBL" id="SIR89602.1"/>
    </source>
</evidence>
<evidence type="ECO:0000259" key="7">
    <source>
        <dbReference type="PROSITE" id="PS50929"/>
    </source>
</evidence>
<organism evidence="8 9">
    <name type="scientific">Williamsia sterculiae</name>
    <dbReference type="NCBI Taxonomy" id="1344003"/>
    <lineage>
        <taxon>Bacteria</taxon>
        <taxon>Bacillati</taxon>
        <taxon>Actinomycetota</taxon>
        <taxon>Actinomycetes</taxon>
        <taxon>Mycobacteriales</taxon>
        <taxon>Nocardiaceae</taxon>
        <taxon>Williamsia</taxon>
    </lineage>
</organism>
<keyword evidence="4 5" id="KW-0472">Membrane</keyword>
<dbReference type="InterPro" id="IPR017871">
    <property type="entry name" value="ABC_transporter-like_CS"/>
</dbReference>
<feature type="domain" description="ABC transmembrane type-1" evidence="7">
    <location>
        <begin position="60"/>
        <end position="337"/>
    </location>
</feature>
<dbReference type="InterPro" id="IPR003439">
    <property type="entry name" value="ABC_transporter-like_ATP-bd"/>
</dbReference>
<dbReference type="Proteomes" id="UP000186218">
    <property type="component" value="Unassembled WGS sequence"/>
</dbReference>
<dbReference type="Gene3D" id="1.20.1560.10">
    <property type="entry name" value="ABC transporter type 1, transmembrane domain"/>
    <property type="match status" value="1"/>
</dbReference>
<dbReference type="GO" id="GO:0015421">
    <property type="term" value="F:ABC-type oligopeptide transporter activity"/>
    <property type="evidence" value="ECO:0007669"/>
    <property type="project" value="TreeGrafter"/>
</dbReference>
<evidence type="ECO:0000313" key="9">
    <source>
        <dbReference type="Proteomes" id="UP000186218"/>
    </source>
</evidence>
<evidence type="ECO:0000256" key="1">
    <source>
        <dbReference type="ARBA" id="ARBA00004651"/>
    </source>
</evidence>
<gene>
    <name evidence="8" type="ORF">SAMN05445060_1495</name>
</gene>
<keyword evidence="2 5" id="KW-0812">Transmembrane</keyword>
<feature type="transmembrane region" description="Helical" evidence="5">
    <location>
        <begin position="194"/>
        <end position="211"/>
    </location>
</feature>
<keyword evidence="9" id="KW-1185">Reference proteome</keyword>
<dbReference type="InterPro" id="IPR011527">
    <property type="entry name" value="ABC1_TM_dom"/>
</dbReference>
<feature type="domain" description="ABC transporter" evidence="6">
    <location>
        <begin position="358"/>
        <end position="590"/>
    </location>
</feature>
<dbReference type="SUPFAM" id="SSF52540">
    <property type="entry name" value="P-loop containing nucleoside triphosphate hydrolases"/>
    <property type="match status" value="1"/>
</dbReference>
<accession>A0A1N7ENH5</accession>
<dbReference type="GO" id="GO:0005524">
    <property type="term" value="F:ATP binding"/>
    <property type="evidence" value="ECO:0007669"/>
    <property type="project" value="InterPro"/>
</dbReference>
<dbReference type="RefSeq" id="WP_234974275.1">
    <property type="nucleotide sequence ID" value="NZ_FTNT01000003.1"/>
</dbReference>
<dbReference type="InterPro" id="IPR027417">
    <property type="entry name" value="P-loop_NTPase"/>
</dbReference>
<dbReference type="PROSITE" id="PS50893">
    <property type="entry name" value="ABC_TRANSPORTER_2"/>
    <property type="match status" value="1"/>
</dbReference>
<evidence type="ECO:0000256" key="2">
    <source>
        <dbReference type="ARBA" id="ARBA00022692"/>
    </source>
</evidence>
<feature type="transmembrane region" description="Helical" evidence="5">
    <location>
        <begin position="165"/>
        <end position="188"/>
    </location>
</feature>
<proteinExistence type="predicted"/>
<sequence length="590" mass="62896">MSATFERSRNPLVRLWRFEGFMVADREPERGRYVAIDESTTPRQLVWRTMWGVNKYTVPAMVLVILHFVGEALVPVLMGLAIDRAVGEHDLAQLSWWVLALAVDFAMLSLTWRFGDRLAMYAKEVLEHQFRMRVTDRMLDPRGMAGPARLPGTALSIATSDVMRLSMAVLLAVFPVGEMLAVGVAGVIFLWVSWPLGIAVLVGAPLLLWLVDRLGGPLRARSEREQELAGDAAGTAADLVAGLRVLKGIGAERIAADRYRRVSRRARDGAIRATTAESVYIGILQMASSLFVVAVGIAAGVMAVQGHLTVGELITVVGLTQFIMGPLNGIGKNVGAVWNGAIPSGSRVLSVLQAGPTVQSGGATDIGSGHPTIRIRGLRAGTAHDLDLDIPGAGVTAVVTDQAIASVLCEVLAREERPAHGQVSVGQVDLFDLDHHAARQTVRVVPHTPHLFEGSVIDNIAVDGHPIGSDRVTRAITAAMCDDVAESLPDGLNSPVGEGGRTLSGGQRQRVGLARALVPRSSVLVLSDPTTAVDSVTEAEIARRLRVARGDGATVLFTTSPALIAIADEVITIADNVVRRRTPNSQEVGR</sequence>
<dbReference type="GO" id="GO:0016887">
    <property type="term" value="F:ATP hydrolysis activity"/>
    <property type="evidence" value="ECO:0007669"/>
    <property type="project" value="InterPro"/>
</dbReference>
<reference evidence="8 9" key="1">
    <citation type="submission" date="2017-01" db="EMBL/GenBank/DDBJ databases">
        <authorList>
            <person name="Mah S.A."/>
            <person name="Swanson W.J."/>
            <person name="Moy G.W."/>
            <person name="Vacquier V.D."/>
        </authorList>
    </citation>
    <scope>NUCLEOTIDE SEQUENCE [LARGE SCALE GENOMIC DNA]</scope>
    <source>
        <strain evidence="8 9">CPCC 203464</strain>
    </source>
</reference>
<dbReference type="PROSITE" id="PS50929">
    <property type="entry name" value="ABC_TM1F"/>
    <property type="match status" value="1"/>
</dbReference>
<evidence type="ECO:0000256" key="5">
    <source>
        <dbReference type="SAM" id="Phobius"/>
    </source>
</evidence>
<feature type="transmembrane region" description="Helical" evidence="5">
    <location>
        <begin position="94"/>
        <end position="114"/>
    </location>
</feature>
<dbReference type="CDD" id="cd07346">
    <property type="entry name" value="ABC_6TM_exporters"/>
    <property type="match status" value="1"/>
</dbReference>
<dbReference type="AlphaFoldDB" id="A0A1N7ENH5"/>
<protein>
    <submittedName>
        <fullName evidence="8">ABC-type multidrug transport system, ATPase and permease component</fullName>
    </submittedName>
</protein>
<dbReference type="Pfam" id="PF00664">
    <property type="entry name" value="ABC_membrane"/>
    <property type="match status" value="1"/>
</dbReference>
<comment type="subcellular location">
    <subcellularLocation>
        <location evidence="1">Cell membrane</location>
        <topology evidence="1">Multi-pass membrane protein</topology>
    </subcellularLocation>
</comment>
<dbReference type="PROSITE" id="PS00211">
    <property type="entry name" value="ABC_TRANSPORTER_1"/>
    <property type="match status" value="1"/>
</dbReference>
<evidence type="ECO:0000259" key="6">
    <source>
        <dbReference type="PROSITE" id="PS50893"/>
    </source>
</evidence>
<dbReference type="PANTHER" id="PTHR43394:SF1">
    <property type="entry name" value="ATP-BINDING CASSETTE SUB-FAMILY B MEMBER 10, MITOCHONDRIAL"/>
    <property type="match status" value="1"/>
</dbReference>
<dbReference type="Gene3D" id="3.40.50.300">
    <property type="entry name" value="P-loop containing nucleotide triphosphate hydrolases"/>
    <property type="match status" value="1"/>
</dbReference>
<dbReference type="Pfam" id="PF00005">
    <property type="entry name" value="ABC_tran"/>
    <property type="match status" value="1"/>
</dbReference>
<name>A0A1N7ENH5_9NOCA</name>
<dbReference type="InterPro" id="IPR039421">
    <property type="entry name" value="Type_1_exporter"/>
</dbReference>
<dbReference type="PANTHER" id="PTHR43394">
    <property type="entry name" value="ATP-DEPENDENT PERMEASE MDL1, MITOCHONDRIAL"/>
    <property type="match status" value="1"/>
</dbReference>
<evidence type="ECO:0000256" key="3">
    <source>
        <dbReference type="ARBA" id="ARBA00022989"/>
    </source>
</evidence>
<feature type="transmembrane region" description="Helical" evidence="5">
    <location>
        <begin position="279"/>
        <end position="304"/>
    </location>
</feature>
<dbReference type="GO" id="GO:0005886">
    <property type="term" value="C:plasma membrane"/>
    <property type="evidence" value="ECO:0007669"/>
    <property type="project" value="UniProtKB-SubCell"/>
</dbReference>
<dbReference type="STRING" id="1344003.SAMN05445060_1495"/>
<dbReference type="InterPro" id="IPR036640">
    <property type="entry name" value="ABC1_TM_sf"/>
</dbReference>
<dbReference type="EMBL" id="FTNT01000003">
    <property type="protein sequence ID" value="SIR89602.1"/>
    <property type="molecule type" value="Genomic_DNA"/>
</dbReference>
<dbReference type="SUPFAM" id="SSF90123">
    <property type="entry name" value="ABC transporter transmembrane region"/>
    <property type="match status" value="1"/>
</dbReference>
<keyword evidence="3 5" id="KW-1133">Transmembrane helix</keyword>
<evidence type="ECO:0000256" key="4">
    <source>
        <dbReference type="ARBA" id="ARBA00023136"/>
    </source>
</evidence>
<feature type="transmembrane region" description="Helical" evidence="5">
    <location>
        <begin position="58"/>
        <end position="82"/>
    </location>
</feature>